<sequence>MPTLAPVTRATHLNLIIINQQHVWTAKTKLSFPEKSSTSESQMDRWVGRVALVTGASVGIGAAICRKLVECGLVVVGCARNVEKIRKLGEGLESAKGKLHAYQCDLSKEEEILTLFEWIKSNVGGVDVCINNAGFGDYGTLLGPEATVSAWKSMLDVNVIALCLCTKEAVNSMRERGVDDGQIIHISSLSGHRVPISPGNHFYSATKFCVRSLTEGHRQELRDLKTNIRVAAISPGFVATDFFVNALHSTSSNAESVTDLFSTMKPIDPVDVADSVVYILSTPPHVQVHDILMRPTQQKT</sequence>
<evidence type="ECO:0000313" key="4">
    <source>
        <dbReference type="EMBL" id="JAJ05858.1"/>
    </source>
</evidence>
<evidence type="ECO:0000256" key="2">
    <source>
        <dbReference type="ARBA" id="ARBA00023002"/>
    </source>
</evidence>
<dbReference type="InterPro" id="IPR036291">
    <property type="entry name" value="NAD(P)-bd_dom_sf"/>
</dbReference>
<dbReference type="FunFam" id="3.40.50.720:FF:000047">
    <property type="entry name" value="NADP-dependent L-serine/L-allo-threonine dehydrogenase"/>
    <property type="match status" value="1"/>
</dbReference>
<proteinExistence type="inferred from homology"/>
<reference evidence="4" key="1">
    <citation type="submission" date="2015-10" db="EMBL/GenBank/DDBJ databases">
        <title>Daphnia magna gene sets from two clonal populations assembled and annotated with EvidentialGene.</title>
        <authorList>
            <person name="Gilbert D."/>
            <person name="Podicheti R."/>
            <person name="Orsini L."/>
            <person name="Colbourne J."/>
            <person name="Pfrender M."/>
        </authorList>
    </citation>
    <scope>NUCLEOTIDE SEQUENCE</scope>
</reference>
<dbReference type="PANTHER" id="PTHR43115">
    <property type="entry name" value="DEHYDROGENASE/REDUCTASE SDR FAMILY MEMBER 11"/>
    <property type="match status" value="1"/>
</dbReference>
<evidence type="ECO:0000256" key="1">
    <source>
        <dbReference type="ARBA" id="ARBA00006484"/>
    </source>
</evidence>
<dbReference type="OrthoDB" id="6136459at2759"/>
<dbReference type="Pfam" id="PF00106">
    <property type="entry name" value="adh_short"/>
    <property type="match status" value="1"/>
</dbReference>
<dbReference type="SUPFAM" id="SSF51735">
    <property type="entry name" value="NAD(P)-binding Rossmann-fold domains"/>
    <property type="match status" value="1"/>
</dbReference>
<organism evidence="4">
    <name type="scientific">Daphnia magna</name>
    <dbReference type="NCBI Taxonomy" id="35525"/>
    <lineage>
        <taxon>Eukaryota</taxon>
        <taxon>Metazoa</taxon>
        <taxon>Ecdysozoa</taxon>
        <taxon>Arthropoda</taxon>
        <taxon>Crustacea</taxon>
        <taxon>Branchiopoda</taxon>
        <taxon>Diplostraca</taxon>
        <taxon>Cladocera</taxon>
        <taxon>Anomopoda</taxon>
        <taxon>Daphniidae</taxon>
        <taxon>Daphnia</taxon>
    </lineage>
</organism>
<dbReference type="AlphaFoldDB" id="A0A0P4Z5Q3"/>
<dbReference type="PANTHER" id="PTHR43115:SF4">
    <property type="entry name" value="DEHYDROGENASE_REDUCTASE SDR FAMILY MEMBER 11"/>
    <property type="match status" value="1"/>
</dbReference>
<dbReference type="InterPro" id="IPR002347">
    <property type="entry name" value="SDR_fam"/>
</dbReference>
<dbReference type="Gene3D" id="3.40.50.720">
    <property type="entry name" value="NAD(P)-binding Rossmann-like Domain"/>
    <property type="match status" value="1"/>
</dbReference>
<evidence type="ECO:0000256" key="3">
    <source>
        <dbReference type="RuleBase" id="RU000363"/>
    </source>
</evidence>
<keyword evidence="2" id="KW-0560">Oxidoreductase</keyword>
<reference evidence="4" key="2">
    <citation type="submission" date="2015-10" db="EMBL/GenBank/DDBJ databases">
        <authorList>
            <person name="Gilbert D.G."/>
        </authorList>
    </citation>
    <scope>NUCLEOTIDE SEQUENCE</scope>
</reference>
<dbReference type="EMBL" id="GDIP01217544">
    <property type="protein sequence ID" value="JAJ05858.1"/>
    <property type="molecule type" value="Transcribed_RNA"/>
</dbReference>
<name>A0A0P4Z5Q3_9CRUS</name>
<dbReference type="GO" id="GO:0016616">
    <property type="term" value="F:oxidoreductase activity, acting on the CH-OH group of donors, NAD or NADP as acceptor"/>
    <property type="evidence" value="ECO:0007669"/>
    <property type="project" value="UniProtKB-ARBA"/>
</dbReference>
<dbReference type="PRINTS" id="PR00080">
    <property type="entry name" value="SDRFAMILY"/>
</dbReference>
<accession>A0A0P4Z5Q3</accession>
<protein>
    <submittedName>
        <fullName evidence="4">Dehydrogenase/reductase SDR family member</fullName>
    </submittedName>
</protein>
<dbReference type="PRINTS" id="PR00081">
    <property type="entry name" value="GDHRDH"/>
</dbReference>
<comment type="similarity">
    <text evidence="1 3">Belongs to the short-chain dehydrogenases/reductases (SDR) family.</text>
</comment>